<accession>A0A1G9MR27</accession>
<evidence type="ECO:0000256" key="1">
    <source>
        <dbReference type="SAM" id="SignalP"/>
    </source>
</evidence>
<gene>
    <name evidence="2" type="ORF">SAMN05421823_10846</name>
</gene>
<protein>
    <recommendedName>
        <fullName evidence="4">CarboxypepD_reg-like domain-containing protein</fullName>
    </recommendedName>
</protein>
<dbReference type="AlphaFoldDB" id="A0A1G9MR27"/>
<name>A0A1G9MR27_9BACT</name>
<feature type="signal peptide" evidence="1">
    <location>
        <begin position="1"/>
        <end position="23"/>
    </location>
</feature>
<dbReference type="RefSeq" id="WP_245706108.1">
    <property type="nucleotide sequence ID" value="NZ_FNFO01000008.1"/>
</dbReference>
<dbReference type="SUPFAM" id="SSF49464">
    <property type="entry name" value="Carboxypeptidase regulatory domain-like"/>
    <property type="match status" value="1"/>
</dbReference>
<proteinExistence type="predicted"/>
<keyword evidence="3" id="KW-1185">Reference proteome</keyword>
<dbReference type="InterPro" id="IPR008969">
    <property type="entry name" value="CarboxyPept-like_regulatory"/>
</dbReference>
<dbReference type="EMBL" id="FNFO01000008">
    <property type="protein sequence ID" value="SDL76085.1"/>
    <property type="molecule type" value="Genomic_DNA"/>
</dbReference>
<reference evidence="2 3" key="1">
    <citation type="submission" date="2016-10" db="EMBL/GenBank/DDBJ databases">
        <authorList>
            <person name="de Groot N.N."/>
        </authorList>
    </citation>
    <scope>NUCLEOTIDE SEQUENCE [LARGE SCALE GENOMIC DNA]</scope>
    <source>
        <strain evidence="2 3">DSM 25186</strain>
    </source>
</reference>
<evidence type="ECO:0000313" key="3">
    <source>
        <dbReference type="Proteomes" id="UP000198510"/>
    </source>
</evidence>
<feature type="chain" id="PRO_5011529544" description="CarboxypepD_reg-like domain-containing protein" evidence="1">
    <location>
        <begin position="24"/>
        <end position="216"/>
    </location>
</feature>
<sequence length="216" mass="24925">MKNLPLHFLFAILLLGAGQHAWAQGETRPVQFTGLVVSGDESFGVPGVHLYIPKAGRGTTTNQFGYFSMPVLPGDSVIISAVAYKRQYYIVPEDDERQSVSVIIYLRPDTTMLPVVEVFPYPTEELFKEAFLALELPETDLERMRRNLDEKVLARMFYESEMDASMNYTNYQNQSYNQMHNRNFAPTLQLTNPFAWARFIQSIKRGDLKRKEWQKD</sequence>
<evidence type="ECO:0008006" key="4">
    <source>
        <dbReference type="Google" id="ProtNLM"/>
    </source>
</evidence>
<organism evidence="2 3">
    <name type="scientific">Catalinimonas alkaloidigena</name>
    <dbReference type="NCBI Taxonomy" id="1075417"/>
    <lineage>
        <taxon>Bacteria</taxon>
        <taxon>Pseudomonadati</taxon>
        <taxon>Bacteroidota</taxon>
        <taxon>Cytophagia</taxon>
        <taxon>Cytophagales</taxon>
        <taxon>Catalimonadaceae</taxon>
        <taxon>Catalinimonas</taxon>
    </lineage>
</organism>
<dbReference type="STRING" id="1075417.SAMN05421823_10846"/>
<dbReference type="PROSITE" id="PS50096">
    <property type="entry name" value="IQ"/>
    <property type="match status" value="1"/>
</dbReference>
<evidence type="ECO:0000313" key="2">
    <source>
        <dbReference type="EMBL" id="SDL76085.1"/>
    </source>
</evidence>
<keyword evidence="1" id="KW-0732">Signal</keyword>
<dbReference type="Proteomes" id="UP000198510">
    <property type="component" value="Unassembled WGS sequence"/>
</dbReference>